<evidence type="ECO:0000313" key="3">
    <source>
        <dbReference type="Proteomes" id="UP000199306"/>
    </source>
</evidence>
<dbReference type="RefSeq" id="WP_092018020.1">
    <property type="nucleotide sequence ID" value="NZ_FOXH01000008.1"/>
</dbReference>
<keyword evidence="1" id="KW-0812">Transmembrane</keyword>
<feature type="transmembrane region" description="Helical" evidence="1">
    <location>
        <begin position="77"/>
        <end position="97"/>
    </location>
</feature>
<organism evidence="2 3">
    <name type="scientific">Pseudarcicella hirudinis</name>
    <dbReference type="NCBI Taxonomy" id="1079859"/>
    <lineage>
        <taxon>Bacteria</taxon>
        <taxon>Pseudomonadati</taxon>
        <taxon>Bacteroidota</taxon>
        <taxon>Cytophagia</taxon>
        <taxon>Cytophagales</taxon>
        <taxon>Flectobacillaceae</taxon>
        <taxon>Pseudarcicella</taxon>
    </lineage>
</organism>
<keyword evidence="3" id="KW-1185">Reference proteome</keyword>
<proteinExistence type="predicted"/>
<gene>
    <name evidence="2" type="ORF">SAMN04515674_108185</name>
</gene>
<dbReference type="Proteomes" id="UP000199306">
    <property type="component" value="Unassembled WGS sequence"/>
</dbReference>
<reference evidence="2 3" key="1">
    <citation type="submission" date="2016-10" db="EMBL/GenBank/DDBJ databases">
        <authorList>
            <person name="de Groot N.N."/>
        </authorList>
    </citation>
    <scope>NUCLEOTIDE SEQUENCE [LARGE SCALE GENOMIC DNA]</scope>
    <source>
        <strain evidence="3">E92,LMG 26720,CCM 7988</strain>
    </source>
</reference>
<keyword evidence="1" id="KW-0472">Membrane</keyword>
<accession>A0A1I5V3Q2</accession>
<sequence>MRNAIEFFLGFLLYLIGGGIFFFKIKIALFMKKFRNVDLLDTFTSFKNITSYGYTPFFRIEAQGERELKDVKTLLKLTRVINTLFIIFIIISIFFVLS</sequence>
<name>A0A1I5V3Q2_9BACT</name>
<dbReference type="STRING" id="1079859.SAMN04515674_108185"/>
<dbReference type="AlphaFoldDB" id="A0A1I5V3Q2"/>
<feature type="transmembrane region" description="Helical" evidence="1">
    <location>
        <begin position="6"/>
        <end position="25"/>
    </location>
</feature>
<keyword evidence="1" id="KW-1133">Transmembrane helix</keyword>
<evidence type="ECO:0000313" key="2">
    <source>
        <dbReference type="EMBL" id="SFQ02135.1"/>
    </source>
</evidence>
<protein>
    <submittedName>
        <fullName evidence="2">Uncharacterized protein</fullName>
    </submittedName>
</protein>
<evidence type="ECO:0000256" key="1">
    <source>
        <dbReference type="SAM" id="Phobius"/>
    </source>
</evidence>
<dbReference type="EMBL" id="FOXH01000008">
    <property type="protein sequence ID" value="SFQ02135.1"/>
    <property type="molecule type" value="Genomic_DNA"/>
</dbReference>